<gene>
    <name evidence="1" type="ORF">DERYTH_LOCUS12753</name>
</gene>
<dbReference type="OrthoDB" id="2409494at2759"/>
<dbReference type="EMBL" id="CAJVPY010008522">
    <property type="protein sequence ID" value="CAG8697175.1"/>
    <property type="molecule type" value="Genomic_DNA"/>
</dbReference>
<proteinExistence type="predicted"/>
<dbReference type="Proteomes" id="UP000789405">
    <property type="component" value="Unassembled WGS sequence"/>
</dbReference>
<evidence type="ECO:0000313" key="2">
    <source>
        <dbReference type="Proteomes" id="UP000789405"/>
    </source>
</evidence>
<evidence type="ECO:0000313" key="1">
    <source>
        <dbReference type="EMBL" id="CAG8697175.1"/>
    </source>
</evidence>
<sequence>MSSEKYPGHKELTSYLSQYENKSFWGFLLCCRDTIVTTASTTSRRQDLDTSWCNHFLAEAKERTTGYDCLVSTPSSLFRRPNFVVGKGLRIPEEESVMCLPFGACRLSSDFSIL</sequence>
<organism evidence="1 2">
    <name type="scientific">Dentiscutata erythropus</name>
    <dbReference type="NCBI Taxonomy" id="1348616"/>
    <lineage>
        <taxon>Eukaryota</taxon>
        <taxon>Fungi</taxon>
        <taxon>Fungi incertae sedis</taxon>
        <taxon>Mucoromycota</taxon>
        <taxon>Glomeromycotina</taxon>
        <taxon>Glomeromycetes</taxon>
        <taxon>Diversisporales</taxon>
        <taxon>Gigasporaceae</taxon>
        <taxon>Dentiscutata</taxon>
    </lineage>
</organism>
<name>A0A9N9HMW8_9GLOM</name>
<keyword evidence="2" id="KW-1185">Reference proteome</keyword>
<accession>A0A9N9HMW8</accession>
<protein>
    <submittedName>
        <fullName evidence="1">24922_t:CDS:1</fullName>
    </submittedName>
</protein>
<comment type="caution">
    <text evidence="1">The sequence shown here is derived from an EMBL/GenBank/DDBJ whole genome shotgun (WGS) entry which is preliminary data.</text>
</comment>
<reference evidence="1" key="1">
    <citation type="submission" date="2021-06" db="EMBL/GenBank/DDBJ databases">
        <authorList>
            <person name="Kallberg Y."/>
            <person name="Tangrot J."/>
            <person name="Rosling A."/>
        </authorList>
    </citation>
    <scope>NUCLEOTIDE SEQUENCE</scope>
    <source>
        <strain evidence="1">MA453B</strain>
    </source>
</reference>
<dbReference type="AlphaFoldDB" id="A0A9N9HMW8"/>